<dbReference type="Proteomes" id="UP000499080">
    <property type="component" value="Unassembled WGS sequence"/>
</dbReference>
<evidence type="ECO:0000313" key="4">
    <source>
        <dbReference type="Proteomes" id="UP000499080"/>
    </source>
</evidence>
<accession>A0A4Y2MNS9</accession>
<protein>
    <submittedName>
        <fullName evidence="1">Uncharacterized protein</fullName>
    </submittedName>
</protein>
<dbReference type="EMBL" id="BGPR01008043">
    <property type="protein sequence ID" value="GBN31152.1"/>
    <property type="molecule type" value="Genomic_DNA"/>
</dbReference>
<dbReference type="EMBL" id="BGPR01008044">
    <property type="protein sequence ID" value="GBN31161.1"/>
    <property type="molecule type" value="Genomic_DNA"/>
</dbReference>
<keyword evidence="4" id="KW-1185">Reference proteome</keyword>
<dbReference type="EMBL" id="BGPR01007580">
    <property type="protein sequence ID" value="GBN27990.1"/>
    <property type="molecule type" value="Genomic_DNA"/>
</dbReference>
<organism evidence="1 4">
    <name type="scientific">Araneus ventricosus</name>
    <name type="common">Orbweaver spider</name>
    <name type="synonym">Epeira ventricosa</name>
    <dbReference type="NCBI Taxonomy" id="182803"/>
    <lineage>
        <taxon>Eukaryota</taxon>
        <taxon>Metazoa</taxon>
        <taxon>Ecdysozoa</taxon>
        <taxon>Arthropoda</taxon>
        <taxon>Chelicerata</taxon>
        <taxon>Arachnida</taxon>
        <taxon>Araneae</taxon>
        <taxon>Araneomorphae</taxon>
        <taxon>Entelegynae</taxon>
        <taxon>Araneoidea</taxon>
        <taxon>Araneidae</taxon>
        <taxon>Araneus</taxon>
    </lineage>
</organism>
<comment type="caution">
    <text evidence="1">The sequence shown here is derived from an EMBL/GenBank/DDBJ whole genome shotgun (WGS) entry which is preliminary data.</text>
</comment>
<proteinExistence type="predicted"/>
<evidence type="ECO:0000313" key="1">
    <source>
        <dbReference type="EMBL" id="GBN27990.1"/>
    </source>
</evidence>
<evidence type="ECO:0000313" key="3">
    <source>
        <dbReference type="EMBL" id="GBN31161.1"/>
    </source>
</evidence>
<gene>
    <name evidence="3" type="ORF">AVEN_227930_1</name>
    <name evidence="2" type="ORF">AVEN_236679_1</name>
    <name evidence="1" type="ORF">AVEN_4375_1</name>
</gene>
<evidence type="ECO:0000313" key="2">
    <source>
        <dbReference type="EMBL" id="GBN31152.1"/>
    </source>
</evidence>
<name>A0A4Y2MNS9_ARAVE</name>
<reference evidence="1 4" key="1">
    <citation type="journal article" date="2019" name="Sci. Rep.">
        <title>Orb-weaving spider Araneus ventricosus genome elucidates the spidroin gene catalogue.</title>
        <authorList>
            <person name="Kono N."/>
            <person name="Nakamura H."/>
            <person name="Ohtoshi R."/>
            <person name="Moran D.A.P."/>
            <person name="Shinohara A."/>
            <person name="Yoshida Y."/>
            <person name="Fujiwara M."/>
            <person name="Mori M."/>
            <person name="Tomita M."/>
            <person name="Arakawa K."/>
        </authorList>
    </citation>
    <scope>NUCLEOTIDE SEQUENCE [LARGE SCALE GENOMIC DNA]</scope>
</reference>
<dbReference type="AlphaFoldDB" id="A0A4Y2MNS9"/>
<sequence>MAGHTIKFSLFITTTHFEATRGHFRDEPCRFIALSDKEVHSLVPSQCRIVPSWIRNQISVKIEGELLLGIRQIYQDQTSSRFVSWSFRAGRYQFMCRPYLLTTV</sequence>